<accession>A0AAV7PW86</accession>
<dbReference type="PANTHER" id="PTHR22093">
    <property type="entry name" value="LEUKOCYTE RECEPTOR CLUSTER LRC MEMBER 1"/>
    <property type="match status" value="1"/>
</dbReference>
<name>A0AAV7PW86_PLEWA</name>
<dbReference type="EMBL" id="JANPWB010000011">
    <property type="protein sequence ID" value="KAJ1131447.1"/>
    <property type="molecule type" value="Genomic_DNA"/>
</dbReference>
<protein>
    <recommendedName>
        <fullName evidence="2">CBF1-interacting co-repressor CIR N-terminal domain-containing protein</fullName>
    </recommendedName>
</protein>
<organism evidence="3 4">
    <name type="scientific">Pleurodeles waltl</name>
    <name type="common">Iberian ribbed newt</name>
    <dbReference type="NCBI Taxonomy" id="8319"/>
    <lineage>
        <taxon>Eukaryota</taxon>
        <taxon>Metazoa</taxon>
        <taxon>Chordata</taxon>
        <taxon>Craniata</taxon>
        <taxon>Vertebrata</taxon>
        <taxon>Euteleostomi</taxon>
        <taxon>Amphibia</taxon>
        <taxon>Batrachia</taxon>
        <taxon>Caudata</taxon>
        <taxon>Salamandroidea</taxon>
        <taxon>Salamandridae</taxon>
        <taxon>Pleurodelinae</taxon>
        <taxon>Pleurodeles</taxon>
    </lineage>
</organism>
<feature type="compositionally biased region" description="Basic and acidic residues" evidence="1">
    <location>
        <begin position="13"/>
        <end position="26"/>
    </location>
</feature>
<evidence type="ECO:0000256" key="1">
    <source>
        <dbReference type="SAM" id="MobiDB-lite"/>
    </source>
</evidence>
<evidence type="ECO:0000259" key="2">
    <source>
        <dbReference type="SMART" id="SM01083"/>
    </source>
</evidence>
<sequence>MKSGGWAPPGIEDQCREQRPAAERQRVGVAQTMAHARGSRSKQGADAVRIPGGGCRRPLTRTSCGVAAEPPELALAQLVAAKLQRALCHIEAWLREKETGYHPIRMNILPKKSWHVRNKDNVARVRRDEAHAEEEERERKRRVDLAEQEARTNYLRKKARHQLPEHTSTSNVVALVEPEKCPTHINFFEDLAEGKKSKQGNKEYEEEKRKEKERQEKAIGLLTYLGQSAAEAQTSRPWYQEAPEHHKKESADAVKDEKLKGKLDPLHEMEKYLKKKTGEKKHKKDSKDHGKEKHERAKEKKAGSAKPSVEQLRQERLRREQSERARAETLLSGSRKEKLSVPAEQELDDRKRRYNSQFNPELARKPKAHEEYR</sequence>
<feature type="region of interest" description="Disordered" evidence="1">
    <location>
        <begin position="1"/>
        <end position="54"/>
    </location>
</feature>
<feature type="domain" description="CBF1-interacting co-repressor CIR N-terminal" evidence="2">
    <location>
        <begin position="113"/>
        <end position="149"/>
    </location>
</feature>
<proteinExistence type="predicted"/>
<feature type="compositionally biased region" description="Basic and acidic residues" evidence="1">
    <location>
        <begin position="362"/>
        <end position="373"/>
    </location>
</feature>
<feature type="region of interest" description="Disordered" evidence="1">
    <location>
        <begin position="192"/>
        <end position="215"/>
    </location>
</feature>
<evidence type="ECO:0000313" key="4">
    <source>
        <dbReference type="Proteomes" id="UP001066276"/>
    </source>
</evidence>
<dbReference type="PANTHER" id="PTHR22093:SF0">
    <property type="entry name" value="LEUKOCYTE RECEPTOR CLUSTER MEMBER 1"/>
    <property type="match status" value="1"/>
</dbReference>
<feature type="compositionally biased region" description="Basic and acidic residues" evidence="1">
    <location>
        <begin position="312"/>
        <end position="327"/>
    </location>
</feature>
<gene>
    <name evidence="3" type="ORF">NDU88_009784</name>
</gene>
<reference evidence="3" key="1">
    <citation type="journal article" date="2022" name="bioRxiv">
        <title>Sequencing and chromosome-scale assembly of the giantPleurodeles waltlgenome.</title>
        <authorList>
            <person name="Brown T."/>
            <person name="Elewa A."/>
            <person name="Iarovenko S."/>
            <person name="Subramanian E."/>
            <person name="Araus A.J."/>
            <person name="Petzold A."/>
            <person name="Susuki M."/>
            <person name="Suzuki K.-i.T."/>
            <person name="Hayashi T."/>
            <person name="Toyoda A."/>
            <person name="Oliveira C."/>
            <person name="Osipova E."/>
            <person name="Leigh N.D."/>
            <person name="Simon A."/>
            <person name="Yun M.H."/>
        </authorList>
    </citation>
    <scope>NUCLEOTIDE SEQUENCE</scope>
    <source>
        <strain evidence="3">20211129_DDA</strain>
        <tissue evidence="3">Liver</tissue>
    </source>
</reference>
<dbReference type="SMART" id="SM01083">
    <property type="entry name" value="Cir_N"/>
    <property type="match status" value="1"/>
</dbReference>
<feature type="compositionally biased region" description="Basic and acidic residues" evidence="1">
    <location>
        <begin position="285"/>
        <end position="302"/>
    </location>
</feature>
<evidence type="ECO:0000313" key="3">
    <source>
        <dbReference type="EMBL" id="KAJ1131447.1"/>
    </source>
</evidence>
<keyword evidence="4" id="KW-1185">Reference proteome</keyword>
<dbReference type="InterPro" id="IPR019339">
    <property type="entry name" value="CIR_N_dom"/>
</dbReference>
<dbReference type="InterPro" id="IPR039875">
    <property type="entry name" value="LENG1-like"/>
</dbReference>
<feature type="region of interest" description="Disordered" evidence="1">
    <location>
        <begin position="229"/>
        <end position="373"/>
    </location>
</feature>
<dbReference type="Proteomes" id="UP001066276">
    <property type="component" value="Chromosome 7"/>
</dbReference>
<dbReference type="AlphaFoldDB" id="A0AAV7PW86"/>
<dbReference type="Pfam" id="PF10197">
    <property type="entry name" value="Cir_N"/>
    <property type="match status" value="1"/>
</dbReference>
<feature type="compositionally biased region" description="Basic residues" evidence="1">
    <location>
        <begin position="273"/>
        <end position="284"/>
    </location>
</feature>
<comment type="caution">
    <text evidence="3">The sequence shown here is derived from an EMBL/GenBank/DDBJ whole genome shotgun (WGS) entry which is preliminary data.</text>
</comment>
<feature type="compositionally biased region" description="Basic and acidic residues" evidence="1">
    <location>
        <begin position="242"/>
        <end position="272"/>
    </location>
</feature>